<dbReference type="AlphaFoldDB" id="A0A2W5WS21"/>
<evidence type="ECO:0000256" key="3">
    <source>
        <dbReference type="SAM" id="MobiDB-lite"/>
    </source>
</evidence>
<dbReference type="Pfam" id="PF00440">
    <property type="entry name" value="TetR_N"/>
    <property type="match status" value="1"/>
</dbReference>
<dbReference type="InterPro" id="IPR050109">
    <property type="entry name" value="HTH-type_TetR-like_transc_reg"/>
</dbReference>
<name>A0A2W5WS21_9MICO</name>
<dbReference type="InterPro" id="IPR001647">
    <property type="entry name" value="HTH_TetR"/>
</dbReference>
<protein>
    <submittedName>
        <fullName evidence="5">TetR/AcrR family transcriptional regulator</fullName>
    </submittedName>
</protein>
<feature type="DNA-binding region" description="H-T-H motif" evidence="2">
    <location>
        <begin position="86"/>
        <end position="105"/>
    </location>
</feature>
<dbReference type="PANTHER" id="PTHR30055">
    <property type="entry name" value="HTH-TYPE TRANSCRIPTIONAL REGULATOR RUTR"/>
    <property type="match status" value="1"/>
</dbReference>
<feature type="domain" description="HTH tetR-type" evidence="4">
    <location>
        <begin position="63"/>
        <end position="123"/>
    </location>
</feature>
<accession>A0A2W5WS21</accession>
<evidence type="ECO:0000313" key="6">
    <source>
        <dbReference type="Proteomes" id="UP000248783"/>
    </source>
</evidence>
<dbReference type="GO" id="GO:0000976">
    <property type="term" value="F:transcription cis-regulatory region binding"/>
    <property type="evidence" value="ECO:0007669"/>
    <property type="project" value="TreeGrafter"/>
</dbReference>
<comment type="caution">
    <text evidence="5">The sequence shown here is derived from an EMBL/GenBank/DDBJ whole genome shotgun (WGS) entry which is preliminary data.</text>
</comment>
<evidence type="ECO:0000259" key="4">
    <source>
        <dbReference type="PROSITE" id="PS50977"/>
    </source>
</evidence>
<dbReference type="PROSITE" id="PS50977">
    <property type="entry name" value="HTH_TETR_2"/>
    <property type="match status" value="1"/>
</dbReference>
<keyword evidence="1 2" id="KW-0238">DNA-binding</keyword>
<reference evidence="5 6" key="1">
    <citation type="submission" date="2018-06" db="EMBL/GenBank/DDBJ databases">
        <title>Whole genome sequencing of a novel hydrocarbon degrading bacterial strain, PW21 isolated from oil contaminated produced water sample.</title>
        <authorList>
            <person name="Nagkirti P."/>
            <person name="Shaikh A."/>
            <person name="Gowdaman V."/>
            <person name="Engineer A.E."/>
            <person name="Dagar S."/>
            <person name="Dhakephalkar P.K."/>
        </authorList>
    </citation>
    <scope>NUCLEOTIDE SEQUENCE [LARGE SCALE GENOMIC DNA]</scope>
    <source>
        <strain evidence="5 6">PW21</strain>
    </source>
</reference>
<dbReference type="EMBL" id="QKWH01000004">
    <property type="protein sequence ID" value="PZR53433.1"/>
    <property type="molecule type" value="Genomic_DNA"/>
</dbReference>
<feature type="region of interest" description="Disordered" evidence="3">
    <location>
        <begin position="17"/>
        <end position="59"/>
    </location>
</feature>
<dbReference type="PRINTS" id="PR00455">
    <property type="entry name" value="HTHTETR"/>
</dbReference>
<dbReference type="PANTHER" id="PTHR30055:SF241">
    <property type="entry name" value="TRANSCRIPTIONAL REGULATORY PROTEIN"/>
    <property type="match status" value="1"/>
</dbReference>
<dbReference type="Proteomes" id="UP000248783">
    <property type="component" value="Unassembled WGS sequence"/>
</dbReference>
<dbReference type="GO" id="GO:0003700">
    <property type="term" value="F:DNA-binding transcription factor activity"/>
    <property type="evidence" value="ECO:0007669"/>
    <property type="project" value="TreeGrafter"/>
</dbReference>
<evidence type="ECO:0000256" key="1">
    <source>
        <dbReference type="ARBA" id="ARBA00023125"/>
    </source>
</evidence>
<sequence length="260" mass="27755">MTVSDTGANWIQWCIEGRGYSDRPGSPPPGGSTRGRHVSTQTAHGDDAGAPSTGDVPISARRERTRERLLDAAEQVFSEVGLGAASVEAITEAAGFTRGAFYSNFASKEELFLALSQRQARRHLASLEAAVAQLDGDVMQGDRLDRGAVRSVLAAVTSGQGPEHRWYIMNAEFELLAMRAPEVGAAWTAQQRALRGELAAALSRLVERLGLRFVVEAPVAVELLLGVYEASARDAFVGGREKVVDAPALETLVDLLVAEA</sequence>
<organism evidence="5 6">
    <name type="scientific">Xylanimonas oleitrophica</name>
    <dbReference type="NCBI Taxonomy" id="2607479"/>
    <lineage>
        <taxon>Bacteria</taxon>
        <taxon>Bacillati</taxon>
        <taxon>Actinomycetota</taxon>
        <taxon>Actinomycetes</taxon>
        <taxon>Micrococcales</taxon>
        <taxon>Promicromonosporaceae</taxon>
        <taxon>Xylanimonas</taxon>
    </lineage>
</organism>
<proteinExistence type="predicted"/>
<gene>
    <name evidence="5" type="ORF">DNL40_07960</name>
</gene>
<evidence type="ECO:0000313" key="5">
    <source>
        <dbReference type="EMBL" id="PZR53433.1"/>
    </source>
</evidence>
<dbReference type="Gene3D" id="1.10.357.10">
    <property type="entry name" value="Tetracycline Repressor, domain 2"/>
    <property type="match status" value="1"/>
</dbReference>
<evidence type="ECO:0000256" key="2">
    <source>
        <dbReference type="PROSITE-ProRule" id="PRU00335"/>
    </source>
</evidence>
<dbReference type="InterPro" id="IPR009057">
    <property type="entry name" value="Homeodomain-like_sf"/>
</dbReference>
<dbReference type="SUPFAM" id="SSF46689">
    <property type="entry name" value="Homeodomain-like"/>
    <property type="match status" value="1"/>
</dbReference>
<keyword evidence="6" id="KW-1185">Reference proteome</keyword>